<organism evidence="2 3">
    <name type="scientific">Mycena metata</name>
    <dbReference type="NCBI Taxonomy" id="1033252"/>
    <lineage>
        <taxon>Eukaryota</taxon>
        <taxon>Fungi</taxon>
        <taxon>Dikarya</taxon>
        <taxon>Basidiomycota</taxon>
        <taxon>Agaricomycotina</taxon>
        <taxon>Agaricomycetes</taxon>
        <taxon>Agaricomycetidae</taxon>
        <taxon>Agaricales</taxon>
        <taxon>Marasmiineae</taxon>
        <taxon>Mycenaceae</taxon>
        <taxon>Mycena</taxon>
    </lineage>
</organism>
<proteinExistence type="predicted"/>
<dbReference type="Proteomes" id="UP001215598">
    <property type="component" value="Unassembled WGS sequence"/>
</dbReference>
<gene>
    <name evidence="2" type="ORF">B0H16DRAFT_1687755</name>
</gene>
<evidence type="ECO:0000313" key="2">
    <source>
        <dbReference type="EMBL" id="KAJ7764358.1"/>
    </source>
</evidence>
<keyword evidence="3" id="KW-1185">Reference proteome</keyword>
<sequence length="298" mass="33539">MEGKNAHAQQQGNPPGKSGVSEENQAIMKILEYAAKEGVEAAAKNGEKAFTSKFIKTINILRGEGQNDIVWAIEPNEQETGADLQIQWEAVHDGKTRTEMCNLQLKLLYENWSVYQGVIGRSQEAKSGQAQKNFLTKQQQGMDKQWHKDLNLFFDAWYKSTSEVKQYQAVSLLNCAYGNNAQDAKRKIEATEETTTAGYLVIDNRAFLVKNELQVRVVPITKFGQTIRRDSPLLFLEAKDSAAKLKDILNELNPSSLDSLIKEHGGPISDILGWHEADRRALHTWEQEQRAAQDALHN</sequence>
<name>A0AAD7JI70_9AGAR</name>
<dbReference type="AlphaFoldDB" id="A0AAD7JI70"/>
<reference evidence="2" key="1">
    <citation type="submission" date="2023-03" db="EMBL/GenBank/DDBJ databases">
        <title>Massive genome expansion in bonnet fungi (Mycena s.s.) driven by repeated elements and novel gene families across ecological guilds.</title>
        <authorList>
            <consortium name="Lawrence Berkeley National Laboratory"/>
            <person name="Harder C.B."/>
            <person name="Miyauchi S."/>
            <person name="Viragh M."/>
            <person name="Kuo A."/>
            <person name="Thoen E."/>
            <person name="Andreopoulos B."/>
            <person name="Lu D."/>
            <person name="Skrede I."/>
            <person name="Drula E."/>
            <person name="Henrissat B."/>
            <person name="Morin E."/>
            <person name="Kohler A."/>
            <person name="Barry K."/>
            <person name="LaButti K."/>
            <person name="Morin E."/>
            <person name="Salamov A."/>
            <person name="Lipzen A."/>
            <person name="Mereny Z."/>
            <person name="Hegedus B."/>
            <person name="Baldrian P."/>
            <person name="Stursova M."/>
            <person name="Weitz H."/>
            <person name="Taylor A."/>
            <person name="Grigoriev I.V."/>
            <person name="Nagy L.G."/>
            <person name="Martin F."/>
            <person name="Kauserud H."/>
        </authorList>
    </citation>
    <scope>NUCLEOTIDE SEQUENCE</scope>
    <source>
        <strain evidence="2">CBHHK182m</strain>
    </source>
</reference>
<evidence type="ECO:0000256" key="1">
    <source>
        <dbReference type="SAM" id="MobiDB-lite"/>
    </source>
</evidence>
<evidence type="ECO:0000313" key="3">
    <source>
        <dbReference type="Proteomes" id="UP001215598"/>
    </source>
</evidence>
<feature type="region of interest" description="Disordered" evidence="1">
    <location>
        <begin position="1"/>
        <end position="21"/>
    </location>
</feature>
<comment type="caution">
    <text evidence="2">The sequence shown here is derived from an EMBL/GenBank/DDBJ whole genome shotgun (WGS) entry which is preliminary data.</text>
</comment>
<accession>A0AAD7JI70</accession>
<dbReference type="EMBL" id="JARKIB010000028">
    <property type="protein sequence ID" value="KAJ7764358.1"/>
    <property type="molecule type" value="Genomic_DNA"/>
</dbReference>
<protein>
    <submittedName>
        <fullName evidence="2">Uncharacterized protein</fullName>
    </submittedName>
</protein>